<name>A0A8F5MLK4_9VIRU</name>
<reference evidence="1" key="1">
    <citation type="submission" date="2021-04" db="EMBL/GenBank/DDBJ databases">
        <title>Genomes of microviruses identified in yellow-bellied marmot fecal samples.</title>
        <authorList>
            <person name="Varsani A."/>
            <person name="Kraberger S."/>
            <person name="Chatterjee A."/>
            <person name="Richet C."/>
            <person name="Fontenele R.S."/>
            <person name="Schmidlin K."/>
            <person name="Blumstein D.T."/>
        </authorList>
    </citation>
    <scope>NUCLEOTIDE SEQUENCE</scope>
    <source>
        <strain evidence="1">Mar31</strain>
    </source>
</reference>
<dbReference type="EMBL" id="MZ089777">
    <property type="protein sequence ID" value="QXN75148.1"/>
    <property type="molecule type" value="Genomic_DNA"/>
</dbReference>
<sequence>MKLYSLRSKSMNYLNVPFVANDDTEVLIQIRDAIQKGQDSSLVRNLEDIEIVILAEFSPSSGLVARRNQLLWNDDVCDIVPDRINYDLTKFAPVPLDRKD</sequence>
<organism evidence="1">
    <name type="scientific">Microvirus mar31</name>
    <dbReference type="NCBI Taxonomy" id="2851165"/>
    <lineage>
        <taxon>Viruses</taxon>
        <taxon>Monodnaviria</taxon>
        <taxon>Sangervirae</taxon>
        <taxon>Phixviricota</taxon>
        <taxon>Malgrandaviricetes</taxon>
        <taxon>Petitvirales</taxon>
        <taxon>Microviridae</taxon>
    </lineage>
</organism>
<proteinExistence type="predicted"/>
<evidence type="ECO:0000313" key="1">
    <source>
        <dbReference type="EMBL" id="QXN75148.1"/>
    </source>
</evidence>
<protein>
    <submittedName>
        <fullName evidence="1">Uncharacterized protein</fullName>
    </submittedName>
</protein>
<accession>A0A8F5MLK4</accession>